<dbReference type="InterPro" id="IPR001647">
    <property type="entry name" value="HTH_TetR"/>
</dbReference>
<evidence type="ECO:0000256" key="2">
    <source>
        <dbReference type="PROSITE-ProRule" id="PRU00335"/>
    </source>
</evidence>
<keyword evidence="1 2" id="KW-0238">DNA-binding</keyword>
<reference evidence="4 5" key="1">
    <citation type="submission" date="2016-10" db="EMBL/GenBank/DDBJ databases">
        <authorList>
            <person name="de Groot N.N."/>
        </authorList>
    </citation>
    <scope>NUCLEOTIDE SEQUENCE [LARGE SCALE GENOMIC DNA]</scope>
    <source>
        <strain evidence="4 5">ATCC BAA-466</strain>
    </source>
</reference>
<dbReference type="Gene3D" id="1.10.357.10">
    <property type="entry name" value="Tetracycline Repressor, domain 2"/>
    <property type="match status" value="1"/>
</dbReference>
<evidence type="ECO:0000256" key="1">
    <source>
        <dbReference type="ARBA" id="ARBA00023125"/>
    </source>
</evidence>
<dbReference type="Proteomes" id="UP000199708">
    <property type="component" value="Unassembled WGS sequence"/>
</dbReference>
<sequence length="209" mass="24487">MCSAKRLKPEERKNEIKKAAAKVFVGKGFSKTTMEDVINETTMSKGGVYHYYASTLDILHDLMVDGIHYRNEVIQSNLSDFKKGYEIKFIAKQIVDKILDDNFYMDIYVQFLIEKKRNEKLNKLFEVLKEQSRQEFLILENKNQQYLMDDNMYDLVTNFINSMIIGAEILDARENLKINRNILERMAIILIEEGGNKNGKNNEREALKR</sequence>
<dbReference type="AlphaFoldDB" id="A0A1G7QD09"/>
<dbReference type="RefSeq" id="WP_090289133.1">
    <property type="nucleotide sequence ID" value="NZ_FNCK01000002.1"/>
</dbReference>
<proteinExistence type="predicted"/>
<feature type="domain" description="HTH tetR-type" evidence="3">
    <location>
        <begin position="10"/>
        <end position="70"/>
    </location>
</feature>
<feature type="DNA-binding region" description="H-T-H motif" evidence="2">
    <location>
        <begin position="33"/>
        <end position="52"/>
    </location>
</feature>
<name>A0A1G7QD09_9LACT</name>
<gene>
    <name evidence="4" type="ORF">SAMN05421791_10235</name>
</gene>
<dbReference type="InterPro" id="IPR009057">
    <property type="entry name" value="Homeodomain-like_sf"/>
</dbReference>
<dbReference type="PANTHER" id="PTHR43479">
    <property type="entry name" value="ACREF/ENVCD OPERON REPRESSOR-RELATED"/>
    <property type="match status" value="1"/>
</dbReference>
<dbReference type="STRING" id="120956.SAMN05421791_10235"/>
<dbReference type="PANTHER" id="PTHR43479:SF11">
    <property type="entry name" value="ACREF_ENVCD OPERON REPRESSOR-RELATED"/>
    <property type="match status" value="1"/>
</dbReference>
<dbReference type="InterPro" id="IPR050624">
    <property type="entry name" value="HTH-type_Tx_Regulator"/>
</dbReference>
<keyword evidence="5" id="KW-1185">Reference proteome</keyword>
<protein>
    <submittedName>
        <fullName evidence="4">DNA-binding transcriptional regulator, AcrR family</fullName>
    </submittedName>
</protein>
<dbReference type="SUPFAM" id="SSF46689">
    <property type="entry name" value="Homeodomain-like"/>
    <property type="match status" value="1"/>
</dbReference>
<evidence type="ECO:0000313" key="4">
    <source>
        <dbReference type="EMBL" id="SDF95799.1"/>
    </source>
</evidence>
<organism evidence="4 5">
    <name type="scientific">Facklamia miroungae</name>
    <dbReference type="NCBI Taxonomy" id="120956"/>
    <lineage>
        <taxon>Bacteria</taxon>
        <taxon>Bacillati</taxon>
        <taxon>Bacillota</taxon>
        <taxon>Bacilli</taxon>
        <taxon>Lactobacillales</taxon>
        <taxon>Aerococcaceae</taxon>
        <taxon>Facklamia</taxon>
    </lineage>
</organism>
<evidence type="ECO:0000259" key="3">
    <source>
        <dbReference type="PROSITE" id="PS50977"/>
    </source>
</evidence>
<dbReference type="PROSITE" id="PS50977">
    <property type="entry name" value="HTH_TETR_2"/>
    <property type="match status" value="1"/>
</dbReference>
<dbReference type="Pfam" id="PF00440">
    <property type="entry name" value="TetR_N"/>
    <property type="match status" value="1"/>
</dbReference>
<dbReference type="GO" id="GO:0003677">
    <property type="term" value="F:DNA binding"/>
    <property type="evidence" value="ECO:0007669"/>
    <property type="project" value="UniProtKB-UniRule"/>
</dbReference>
<dbReference type="EMBL" id="FNCK01000002">
    <property type="protein sequence ID" value="SDF95799.1"/>
    <property type="molecule type" value="Genomic_DNA"/>
</dbReference>
<accession>A0A1G7QD09</accession>
<dbReference type="OrthoDB" id="9814200at2"/>
<evidence type="ECO:0000313" key="5">
    <source>
        <dbReference type="Proteomes" id="UP000199708"/>
    </source>
</evidence>